<comment type="caution">
    <text evidence="6">The sequence shown here is derived from an EMBL/GenBank/DDBJ whole genome shotgun (WGS) entry which is preliminary data.</text>
</comment>
<gene>
    <name evidence="6" type="ORF">HRH59_14930</name>
</gene>
<dbReference type="EMBL" id="JABSOD010000018">
    <property type="protein sequence ID" value="NRQ43840.1"/>
    <property type="molecule type" value="Genomic_DNA"/>
</dbReference>
<sequence>MDHLLAIKVFCRVVETGTFSRAADLLDMPKSTVTKLVQELEAHLRLKLLHRTTRRVTVTMEGAAYYERTTKLLHELEDIESNISNEQSTPRGRLKVDMASAIANFIVLPALPSFMQLYPEIQLEVGVSDTDIDLLSDNVDCVIRGGELSDTSLIAKRIAELTFVTCAAPAYLQHFGTPQMPEELSTKHRIIYYRSRKTNRLMPLRFSGAQHSMEIQQQSCPLSVNDSTAQLTATLSGLGISQLPQFMAQPYIDSGKLQLLLPHWQRPAFPLYLIYPPNRHLSGRLRAFTDWVMQTFQPYRPY</sequence>
<organism evidence="6 7">
    <name type="scientific">Rheinheimera lutimaris</name>
    <dbReference type="NCBI Taxonomy" id="2740584"/>
    <lineage>
        <taxon>Bacteria</taxon>
        <taxon>Pseudomonadati</taxon>
        <taxon>Pseudomonadota</taxon>
        <taxon>Gammaproteobacteria</taxon>
        <taxon>Chromatiales</taxon>
        <taxon>Chromatiaceae</taxon>
        <taxon>Rheinheimera</taxon>
    </lineage>
</organism>
<dbReference type="SUPFAM" id="SSF46785">
    <property type="entry name" value="Winged helix' DNA-binding domain"/>
    <property type="match status" value="1"/>
</dbReference>
<dbReference type="FunFam" id="1.10.10.10:FF:000001">
    <property type="entry name" value="LysR family transcriptional regulator"/>
    <property type="match status" value="1"/>
</dbReference>
<reference evidence="6 7" key="1">
    <citation type="submission" date="2020-06" db="EMBL/GenBank/DDBJ databases">
        <title>Rheinheimera sp. nov., a marine bacterium isolated from coastal.</title>
        <authorList>
            <person name="Yu Q."/>
            <person name="Qi Y."/>
            <person name="Pu J."/>
        </authorList>
    </citation>
    <scope>NUCLEOTIDE SEQUENCE [LARGE SCALE GENOMIC DNA]</scope>
    <source>
        <strain evidence="6 7">YQF-2</strain>
    </source>
</reference>
<dbReference type="Pfam" id="PF00126">
    <property type="entry name" value="HTH_1"/>
    <property type="match status" value="1"/>
</dbReference>
<dbReference type="Gene3D" id="3.40.190.290">
    <property type="match status" value="1"/>
</dbReference>
<evidence type="ECO:0000256" key="2">
    <source>
        <dbReference type="ARBA" id="ARBA00023015"/>
    </source>
</evidence>
<protein>
    <submittedName>
        <fullName evidence="6">LysR family transcriptional regulator</fullName>
    </submittedName>
</protein>
<dbReference type="GO" id="GO:0003700">
    <property type="term" value="F:DNA-binding transcription factor activity"/>
    <property type="evidence" value="ECO:0007669"/>
    <property type="project" value="InterPro"/>
</dbReference>
<dbReference type="Proteomes" id="UP000523161">
    <property type="component" value="Unassembled WGS sequence"/>
</dbReference>
<dbReference type="InterPro" id="IPR005119">
    <property type="entry name" value="LysR_subst-bd"/>
</dbReference>
<dbReference type="PROSITE" id="PS50931">
    <property type="entry name" value="HTH_LYSR"/>
    <property type="match status" value="1"/>
</dbReference>
<proteinExistence type="inferred from homology"/>
<keyword evidence="2" id="KW-0805">Transcription regulation</keyword>
<keyword evidence="7" id="KW-1185">Reference proteome</keyword>
<dbReference type="InterPro" id="IPR036390">
    <property type="entry name" value="WH_DNA-bd_sf"/>
</dbReference>
<feature type="domain" description="HTH lysR-type" evidence="5">
    <location>
        <begin position="1"/>
        <end position="59"/>
    </location>
</feature>
<evidence type="ECO:0000256" key="4">
    <source>
        <dbReference type="ARBA" id="ARBA00023163"/>
    </source>
</evidence>
<keyword evidence="3" id="KW-0238">DNA-binding</keyword>
<dbReference type="GO" id="GO:0043565">
    <property type="term" value="F:sequence-specific DNA binding"/>
    <property type="evidence" value="ECO:0007669"/>
    <property type="project" value="TreeGrafter"/>
</dbReference>
<dbReference type="CDD" id="cd08472">
    <property type="entry name" value="PBP2_CrgA_like_3"/>
    <property type="match status" value="1"/>
</dbReference>
<comment type="similarity">
    <text evidence="1">Belongs to the LysR transcriptional regulatory family.</text>
</comment>
<keyword evidence="4" id="KW-0804">Transcription</keyword>
<dbReference type="InterPro" id="IPR036388">
    <property type="entry name" value="WH-like_DNA-bd_sf"/>
</dbReference>
<dbReference type="GO" id="GO:0006351">
    <property type="term" value="P:DNA-templated transcription"/>
    <property type="evidence" value="ECO:0007669"/>
    <property type="project" value="TreeGrafter"/>
</dbReference>
<dbReference type="PANTHER" id="PTHR30537:SF72">
    <property type="entry name" value="LYSR FAMILY TRANSCRIPTIONAL REGULATOR"/>
    <property type="match status" value="1"/>
</dbReference>
<dbReference type="InterPro" id="IPR058163">
    <property type="entry name" value="LysR-type_TF_proteobact-type"/>
</dbReference>
<dbReference type="InterPro" id="IPR000847">
    <property type="entry name" value="LysR_HTH_N"/>
</dbReference>
<evidence type="ECO:0000259" key="5">
    <source>
        <dbReference type="PROSITE" id="PS50931"/>
    </source>
</evidence>
<accession>A0A7Y5ASQ1</accession>
<dbReference type="Gene3D" id="1.10.10.10">
    <property type="entry name" value="Winged helix-like DNA-binding domain superfamily/Winged helix DNA-binding domain"/>
    <property type="match status" value="1"/>
</dbReference>
<dbReference type="SUPFAM" id="SSF53850">
    <property type="entry name" value="Periplasmic binding protein-like II"/>
    <property type="match status" value="1"/>
</dbReference>
<evidence type="ECO:0000256" key="1">
    <source>
        <dbReference type="ARBA" id="ARBA00009437"/>
    </source>
</evidence>
<dbReference type="PANTHER" id="PTHR30537">
    <property type="entry name" value="HTH-TYPE TRANSCRIPTIONAL REGULATOR"/>
    <property type="match status" value="1"/>
</dbReference>
<evidence type="ECO:0000256" key="3">
    <source>
        <dbReference type="ARBA" id="ARBA00023125"/>
    </source>
</evidence>
<dbReference type="RefSeq" id="WP_173502076.1">
    <property type="nucleotide sequence ID" value="NZ_JABSOD010000018.1"/>
</dbReference>
<name>A0A7Y5ASQ1_9GAMM</name>
<dbReference type="AlphaFoldDB" id="A0A7Y5ASQ1"/>
<dbReference type="Pfam" id="PF03466">
    <property type="entry name" value="LysR_substrate"/>
    <property type="match status" value="1"/>
</dbReference>
<evidence type="ECO:0000313" key="6">
    <source>
        <dbReference type="EMBL" id="NRQ43840.1"/>
    </source>
</evidence>
<evidence type="ECO:0000313" key="7">
    <source>
        <dbReference type="Proteomes" id="UP000523161"/>
    </source>
</evidence>